<sequence length="299" mass="30700">MTSVGFIGLGTMGGPMARNVLKGGHELVVLDINQAAVAKLTGEGAKAAASPKEVAEACDVIITMLPDAPDVERAVLGSGGILEGLRPGGVYIDMSTIDPATTQRIGRMVAEKGAGMIDSPVGKTAEHAVAGTLTLMIGGDESLIERVRPILGLMGSDLIRCGDLGAGQAMKLINNLLASILLEASVEALVSGVKVGLTLDTMISVLKTTMAWNNQLAIAMHNRALKGDFAPGFMVKLAHKDCRLAMSMNEGLGLKAPVGAAALAALQEALDDGLGTNDVGSLLRLREKAAGVTVRLSQA</sequence>
<dbReference type="RefSeq" id="WP_099509552.1">
    <property type="nucleotide sequence ID" value="NZ_CP016616.1"/>
</dbReference>
<dbReference type="InterPro" id="IPR006115">
    <property type="entry name" value="6PGDH_NADP-bd"/>
</dbReference>
<gene>
    <name evidence="6" type="ORF">BB934_10240</name>
</gene>
<protein>
    <recommendedName>
        <fullName evidence="7">Hydroxyacid dehydrogenase</fullName>
    </recommendedName>
</protein>
<dbReference type="Pfam" id="PF03446">
    <property type="entry name" value="NAD_binding_2"/>
    <property type="match status" value="1"/>
</dbReference>
<dbReference type="InterPro" id="IPR015815">
    <property type="entry name" value="HIBADH-related"/>
</dbReference>
<keyword evidence="1" id="KW-0560">Oxidoreductase</keyword>
<dbReference type="Gene3D" id="1.10.1040.10">
    <property type="entry name" value="N-(1-d-carboxylethyl)-l-norvaline Dehydrogenase, domain 2"/>
    <property type="match status" value="1"/>
</dbReference>
<dbReference type="GO" id="GO:0051287">
    <property type="term" value="F:NAD binding"/>
    <property type="evidence" value="ECO:0007669"/>
    <property type="project" value="InterPro"/>
</dbReference>
<accession>A0A1B2EF10</accession>
<dbReference type="InterPro" id="IPR013328">
    <property type="entry name" value="6PGD_dom2"/>
</dbReference>
<name>A0A1B2EF10_9HYPH</name>
<feature type="domain" description="6-phosphogluconate dehydrogenase NADP-binding" evidence="4">
    <location>
        <begin position="4"/>
        <end position="159"/>
    </location>
</feature>
<dbReference type="SUPFAM" id="SSF48179">
    <property type="entry name" value="6-phosphogluconate dehydrogenase C-terminal domain-like"/>
    <property type="match status" value="1"/>
</dbReference>
<dbReference type="Gene3D" id="3.40.50.720">
    <property type="entry name" value="NAD(P)-binding Rossmann-like Domain"/>
    <property type="match status" value="1"/>
</dbReference>
<dbReference type="SUPFAM" id="SSF51735">
    <property type="entry name" value="NAD(P)-binding Rossmann-fold domains"/>
    <property type="match status" value="1"/>
</dbReference>
<dbReference type="OrthoDB" id="9812907at2"/>
<dbReference type="PANTHER" id="PTHR22981:SF7">
    <property type="entry name" value="3-HYDROXYISOBUTYRATE DEHYDROGENASE, MITOCHONDRIAL"/>
    <property type="match status" value="1"/>
</dbReference>
<organism evidence="6">
    <name type="scientific">Microvirga ossetica</name>
    <dbReference type="NCBI Taxonomy" id="1882682"/>
    <lineage>
        <taxon>Bacteria</taxon>
        <taxon>Pseudomonadati</taxon>
        <taxon>Pseudomonadota</taxon>
        <taxon>Alphaproteobacteria</taxon>
        <taxon>Hyphomicrobiales</taxon>
        <taxon>Methylobacteriaceae</taxon>
        <taxon>Microvirga</taxon>
    </lineage>
</organism>
<dbReference type="PROSITE" id="PS00895">
    <property type="entry name" value="3_HYDROXYISOBUT_DH"/>
    <property type="match status" value="1"/>
</dbReference>
<dbReference type="GO" id="GO:0016054">
    <property type="term" value="P:organic acid catabolic process"/>
    <property type="evidence" value="ECO:0007669"/>
    <property type="project" value="UniProtKB-ARBA"/>
</dbReference>
<dbReference type="AlphaFoldDB" id="A0A1B2EF10"/>
<evidence type="ECO:0008006" key="7">
    <source>
        <dbReference type="Google" id="ProtNLM"/>
    </source>
</evidence>
<dbReference type="Pfam" id="PF14833">
    <property type="entry name" value="NAD_binding_11"/>
    <property type="match status" value="1"/>
</dbReference>
<evidence type="ECO:0000259" key="4">
    <source>
        <dbReference type="Pfam" id="PF03446"/>
    </source>
</evidence>
<reference evidence="6" key="1">
    <citation type="submission" date="2016-07" db="EMBL/GenBank/DDBJ databases">
        <title>Microvirga ossetica sp. nov. a new species of rhizobia isolated from root nodules of the legume species Vicia alpestris Steven originated from North Ossetia region in the Caucasus.</title>
        <authorList>
            <person name="Safronova V.I."/>
            <person name="Kuznetsova I.G."/>
            <person name="Sazanova A.L."/>
            <person name="Belimov A."/>
            <person name="Andronov E."/>
            <person name="Osledkin Y.S."/>
            <person name="Onishchuk O.P."/>
            <person name="Kurchak O.N."/>
            <person name="Shaposhnikov A.I."/>
            <person name="Willems A."/>
            <person name="Tikhonovich I.A."/>
        </authorList>
    </citation>
    <scope>NUCLEOTIDE SEQUENCE [LARGE SCALE GENOMIC DNA]</scope>
    <source>
        <strain evidence="6">V5/3M</strain>
    </source>
</reference>
<dbReference type="InterPro" id="IPR002204">
    <property type="entry name" value="3-OH-isobutyrate_DH-rel_CS"/>
</dbReference>
<evidence type="ECO:0000313" key="6">
    <source>
        <dbReference type="EMBL" id="ANY78553.1"/>
    </source>
</evidence>
<dbReference type="GO" id="GO:0016616">
    <property type="term" value="F:oxidoreductase activity, acting on the CH-OH group of donors, NAD or NADP as acceptor"/>
    <property type="evidence" value="ECO:0007669"/>
    <property type="project" value="TreeGrafter"/>
</dbReference>
<evidence type="ECO:0000259" key="5">
    <source>
        <dbReference type="Pfam" id="PF14833"/>
    </source>
</evidence>
<feature type="domain" description="3-hydroxyisobutyrate dehydrogenase-like NAD-binding" evidence="5">
    <location>
        <begin position="165"/>
        <end position="285"/>
    </location>
</feature>
<dbReference type="InterPro" id="IPR008927">
    <property type="entry name" value="6-PGluconate_DH-like_C_sf"/>
</dbReference>
<dbReference type="InterPro" id="IPR029154">
    <property type="entry name" value="HIBADH-like_NADP-bd"/>
</dbReference>
<proteinExistence type="predicted"/>
<dbReference type="EMBL" id="CP016616">
    <property type="protein sequence ID" value="ANY78553.1"/>
    <property type="molecule type" value="Genomic_DNA"/>
</dbReference>
<dbReference type="GO" id="GO:0050661">
    <property type="term" value="F:NADP binding"/>
    <property type="evidence" value="ECO:0007669"/>
    <property type="project" value="InterPro"/>
</dbReference>
<dbReference type="PANTHER" id="PTHR22981">
    <property type="entry name" value="3-HYDROXYISOBUTYRATE DEHYDROGENASE-RELATED"/>
    <property type="match status" value="1"/>
</dbReference>
<dbReference type="KEGG" id="moc:BB934_10240"/>
<evidence type="ECO:0000256" key="2">
    <source>
        <dbReference type="ARBA" id="ARBA00023027"/>
    </source>
</evidence>
<dbReference type="InterPro" id="IPR036291">
    <property type="entry name" value="NAD(P)-bd_dom_sf"/>
</dbReference>
<dbReference type="PIRSF" id="PIRSF000103">
    <property type="entry name" value="HIBADH"/>
    <property type="match status" value="1"/>
</dbReference>
<evidence type="ECO:0000256" key="1">
    <source>
        <dbReference type="ARBA" id="ARBA00023002"/>
    </source>
</evidence>
<evidence type="ECO:0000256" key="3">
    <source>
        <dbReference type="PIRSR" id="PIRSR000103-1"/>
    </source>
</evidence>
<keyword evidence="2" id="KW-0520">NAD</keyword>
<feature type="active site" evidence="3">
    <location>
        <position position="171"/>
    </location>
</feature>